<keyword evidence="9 18" id="KW-0418">Kinase</keyword>
<dbReference type="Pfam" id="PF01453">
    <property type="entry name" value="B_lectin"/>
    <property type="match status" value="1"/>
</dbReference>
<dbReference type="InterPro" id="IPR001480">
    <property type="entry name" value="Bulb-type_lectin_dom"/>
</dbReference>
<evidence type="ECO:0000313" key="26">
    <source>
        <dbReference type="Proteomes" id="UP000295252"/>
    </source>
</evidence>
<comment type="subcellular location">
    <subcellularLocation>
        <location evidence="1">Membrane</location>
        <topology evidence="1">Single-pass type I membrane protein</topology>
    </subcellularLocation>
</comment>
<keyword evidence="6 21" id="KW-0732">Signal</keyword>
<dbReference type="PROSITE" id="PS50011">
    <property type="entry name" value="PROTEIN_KINASE_DOM"/>
    <property type="match status" value="1"/>
</dbReference>
<dbReference type="InterPro" id="IPR017441">
    <property type="entry name" value="Protein_kinase_ATP_BS"/>
</dbReference>
<dbReference type="PANTHER" id="PTHR47976:SF7">
    <property type="entry name" value="RECEPTOR-LIKE SERINE_THREONINE-PROTEIN KINASE"/>
    <property type="match status" value="1"/>
</dbReference>
<keyword evidence="4 18" id="KW-0808">Transferase</keyword>
<dbReference type="SUPFAM" id="SSF51110">
    <property type="entry name" value="alpha-D-mannose-specific plant lectins"/>
    <property type="match status" value="2"/>
</dbReference>
<evidence type="ECO:0000256" key="12">
    <source>
        <dbReference type="ARBA" id="ARBA00023136"/>
    </source>
</evidence>
<dbReference type="Gene3D" id="2.90.10.10">
    <property type="entry name" value="Bulb-type lectin domain"/>
    <property type="match status" value="2"/>
</dbReference>
<dbReference type="GO" id="GO:0016020">
    <property type="term" value="C:membrane"/>
    <property type="evidence" value="ECO:0007669"/>
    <property type="project" value="UniProtKB-SubCell"/>
</dbReference>
<feature type="domain" description="Bulb-type lectin" evidence="23">
    <location>
        <begin position="26"/>
        <end position="143"/>
    </location>
</feature>
<dbReference type="Gene3D" id="3.30.200.20">
    <property type="entry name" value="Phosphorylase Kinase, domain 1"/>
    <property type="match status" value="1"/>
</dbReference>
<dbReference type="EMBL" id="HG739097">
    <property type="protein sequence ID" value="CDP04763.1"/>
    <property type="molecule type" value="Genomic_DNA"/>
</dbReference>
<evidence type="ECO:0000256" key="3">
    <source>
        <dbReference type="ARBA" id="ARBA00022536"/>
    </source>
</evidence>
<dbReference type="FunFam" id="3.30.200.20:FF:000059">
    <property type="entry name" value="S-receptor-like serine/threonine-protein kinase"/>
    <property type="match status" value="1"/>
</dbReference>
<evidence type="ECO:0000256" key="13">
    <source>
        <dbReference type="ARBA" id="ARBA00023157"/>
    </source>
</evidence>
<keyword evidence="15" id="KW-0325">Glycoprotein</keyword>
<keyword evidence="14" id="KW-0675">Receptor</keyword>
<dbReference type="GO" id="GO:0004674">
    <property type="term" value="F:protein serine/threonine kinase activity"/>
    <property type="evidence" value="ECO:0007669"/>
    <property type="project" value="UniProtKB-KW"/>
</dbReference>
<evidence type="ECO:0000256" key="14">
    <source>
        <dbReference type="ARBA" id="ARBA00023170"/>
    </source>
</evidence>
<dbReference type="InParanoid" id="A0A068UAW2"/>
<dbReference type="GO" id="GO:0048544">
    <property type="term" value="P:recognition of pollen"/>
    <property type="evidence" value="ECO:0007669"/>
    <property type="project" value="InterPro"/>
</dbReference>
<dbReference type="Proteomes" id="UP000295252">
    <property type="component" value="Chromosome IX"/>
</dbReference>
<name>A0A068UAW2_COFCA</name>
<dbReference type="FunFam" id="2.90.10.10:FF:000013">
    <property type="entry name" value="G-type lectin S-receptor-like serine/threonine-protein kinase LECRK1"/>
    <property type="match status" value="1"/>
</dbReference>
<feature type="transmembrane region" description="Helical" evidence="20">
    <location>
        <begin position="432"/>
        <end position="456"/>
    </location>
</feature>
<dbReference type="InterPro" id="IPR000719">
    <property type="entry name" value="Prot_kinase_dom"/>
</dbReference>
<accession>A0A068UAW2</accession>
<evidence type="ECO:0000259" key="24">
    <source>
        <dbReference type="PROSITE" id="PS50948"/>
    </source>
</evidence>
<comment type="catalytic activity">
    <reaction evidence="17 18">
        <text>L-seryl-[protein] + ATP = O-phospho-L-seryl-[protein] + ADP + H(+)</text>
        <dbReference type="Rhea" id="RHEA:17989"/>
        <dbReference type="Rhea" id="RHEA-COMP:9863"/>
        <dbReference type="Rhea" id="RHEA-COMP:11604"/>
        <dbReference type="ChEBI" id="CHEBI:15378"/>
        <dbReference type="ChEBI" id="CHEBI:29999"/>
        <dbReference type="ChEBI" id="CHEBI:30616"/>
        <dbReference type="ChEBI" id="CHEBI:83421"/>
        <dbReference type="ChEBI" id="CHEBI:456216"/>
        <dbReference type="EC" id="2.7.11.1"/>
    </reaction>
</comment>
<dbReference type="GO" id="GO:0106310">
    <property type="term" value="F:protein serine kinase activity"/>
    <property type="evidence" value="ECO:0007669"/>
    <property type="project" value="RHEA"/>
</dbReference>
<dbReference type="OrthoDB" id="758220at2759"/>
<feature type="domain" description="Apple" evidence="24">
    <location>
        <begin position="329"/>
        <end position="411"/>
    </location>
</feature>
<evidence type="ECO:0000313" key="25">
    <source>
        <dbReference type="EMBL" id="CDP04763.1"/>
    </source>
</evidence>
<evidence type="ECO:0000256" key="4">
    <source>
        <dbReference type="ARBA" id="ARBA00022679"/>
    </source>
</evidence>
<keyword evidence="5 20" id="KW-0812">Transmembrane</keyword>
<dbReference type="InterPro" id="IPR036426">
    <property type="entry name" value="Bulb-type_lectin_dom_sf"/>
</dbReference>
<keyword evidence="10 18" id="KW-0067">ATP-binding</keyword>
<feature type="domain" description="Bulb-type lectin" evidence="23">
    <location>
        <begin position="146"/>
        <end position="272"/>
    </location>
</feature>
<evidence type="ECO:0000256" key="17">
    <source>
        <dbReference type="ARBA" id="ARBA00048679"/>
    </source>
</evidence>
<dbReference type="OMA" id="TAPYAYW"/>
<evidence type="ECO:0000256" key="19">
    <source>
        <dbReference type="PROSITE-ProRule" id="PRU10141"/>
    </source>
</evidence>
<evidence type="ECO:0000259" key="22">
    <source>
        <dbReference type="PROSITE" id="PS50011"/>
    </source>
</evidence>
<evidence type="ECO:0000256" key="10">
    <source>
        <dbReference type="ARBA" id="ARBA00022840"/>
    </source>
</evidence>
<evidence type="ECO:0000256" key="9">
    <source>
        <dbReference type="ARBA" id="ARBA00022777"/>
    </source>
</evidence>
<dbReference type="FunFam" id="1.10.510.10:FF:000237">
    <property type="entry name" value="G-type lectin S-receptor-like serine/threonine-protein kinase"/>
    <property type="match status" value="1"/>
</dbReference>
<dbReference type="InterPro" id="IPR024171">
    <property type="entry name" value="SRK-like_kinase"/>
</dbReference>
<dbReference type="PANTHER" id="PTHR47976">
    <property type="entry name" value="G-TYPE LECTIN S-RECEPTOR-LIKE SERINE/THREONINE-PROTEIN KINASE SD2-5"/>
    <property type="match status" value="1"/>
</dbReference>
<evidence type="ECO:0000256" key="8">
    <source>
        <dbReference type="ARBA" id="ARBA00022741"/>
    </source>
</evidence>
<feature type="domain" description="Protein kinase" evidence="22">
    <location>
        <begin position="494"/>
        <end position="777"/>
    </location>
</feature>
<keyword evidence="7" id="KW-0430">Lectin</keyword>
<gene>
    <name evidence="25" type="ORF">GSCOC_T00018858001</name>
</gene>
<evidence type="ECO:0000259" key="23">
    <source>
        <dbReference type="PROSITE" id="PS50927"/>
    </source>
</evidence>
<dbReference type="CDD" id="cd14066">
    <property type="entry name" value="STKc_IRAK"/>
    <property type="match status" value="1"/>
</dbReference>
<evidence type="ECO:0000256" key="21">
    <source>
        <dbReference type="SAM" id="SignalP"/>
    </source>
</evidence>
<dbReference type="EC" id="2.7.11.1" evidence="18"/>
<dbReference type="SMART" id="SM00108">
    <property type="entry name" value="B_lectin"/>
    <property type="match status" value="2"/>
</dbReference>
<dbReference type="Pfam" id="PF00954">
    <property type="entry name" value="S_locus_glycop"/>
    <property type="match status" value="1"/>
</dbReference>
<keyword evidence="26" id="KW-1185">Reference proteome</keyword>
<comment type="catalytic activity">
    <reaction evidence="16 18">
        <text>L-threonyl-[protein] + ATP = O-phospho-L-threonyl-[protein] + ADP + H(+)</text>
        <dbReference type="Rhea" id="RHEA:46608"/>
        <dbReference type="Rhea" id="RHEA-COMP:11060"/>
        <dbReference type="Rhea" id="RHEA-COMP:11605"/>
        <dbReference type="ChEBI" id="CHEBI:15378"/>
        <dbReference type="ChEBI" id="CHEBI:30013"/>
        <dbReference type="ChEBI" id="CHEBI:30616"/>
        <dbReference type="ChEBI" id="CHEBI:61977"/>
        <dbReference type="ChEBI" id="CHEBI:456216"/>
        <dbReference type="EC" id="2.7.11.1"/>
    </reaction>
</comment>
<sequence>MAAFLFFVLSSAFYSGIAAQKSPLNISLGSSLTPTGNSSSWLSPSGIFAFGFYQQRNGHAVGIFLAGIPEKTAVWTANRDNPIFSSNVSLILSTDGRLILQLPEGQDITVVDPSEPISSASMLDSGNFVLYDSVKRIIWQSFEHPTNSLLPRQQLIAGQELISSASETDDSRGIFRLVMQTDGNLVQYPVGAANKQETAYWASGTFGDGPNVTLNLEDDGHLYLTNSSVNLVKNLSDGGHPKNKMIYLMKIDVDGIFRLYSYSVDQGRNWSIIWESSTDRCDPKGLCGFNGFCTKIDNLVDCKCLPGFQFVNQGNWRLGCERSFVTDSCNSTDSNVNHTIEFLENTVWEDNTFSMVNTGTREDCAKICLEDCNCEAAFFKDGQCKKQRLPLTYGKRETDSNIALVKVHKHATIDEGVIPSNPLKCRKEEVRVYVLIIGISLAVLGVLISVIAGVYVRRNQVWAYKQISQFRNVEFVENVAPRAFTFAELEQATNEFREELGRGAFGAVYKGILPDSEKAVAVKKLEKVLAEGEKEFQNEIKVIGKTHHRNLVRLLGYCLDGAKRLLVYEYMSNGSLADVLLKPENHPSWDERTKIARDIAGGILYLHEECETQIIHCVIKPQNILMDENRCPKISDFGLAKLLKRDQTRTHTTFRGTKGYVAPEWYRKMPVTVKADVYSFGIVLLEIICCRKSLDWSFSEDQAVLEDWAYQCFKAGELHKLVGDQEVVDMRKLERMTKIALWCIQDEPALRPSMKKVLLMLEGTVDIPDPPSPTSFLSST</sequence>
<evidence type="ECO:0000256" key="7">
    <source>
        <dbReference type="ARBA" id="ARBA00022734"/>
    </source>
</evidence>
<dbReference type="PhylomeDB" id="A0A068UAW2"/>
<keyword evidence="11 20" id="KW-1133">Transmembrane helix</keyword>
<dbReference type="AlphaFoldDB" id="A0A068UAW2"/>
<keyword evidence="2 18" id="KW-0723">Serine/threonine-protein kinase</keyword>
<proteinExistence type="inferred from homology"/>
<feature type="chain" id="PRO_5001657800" description="Receptor-like serine/threonine-protein kinase" evidence="21">
    <location>
        <begin position="20"/>
        <end position="780"/>
    </location>
</feature>
<dbReference type="GO" id="GO:0005524">
    <property type="term" value="F:ATP binding"/>
    <property type="evidence" value="ECO:0007669"/>
    <property type="project" value="UniProtKB-UniRule"/>
</dbReference>
<dbReference type="SUPFAM" id="SSF56112">
    <property type="entry name" value="Protein kinase-like (PK-like)"/>
    <property type="match status" value="1"/>
</dbReference>
<evidence type="ECO:0000256" key="5">
    <source>
        <dbReference type="ARBA" id="ARBA00022692"/>
    </source>
</evidence>
<dbReference type="STRING" id="49390.A0A068UAW2"/>
<feature type="binding site" evidence="19">
    <location>
        <position position="524"/>
    </location>
    <ligand>
        <name>ATP</name>
        <dbReference type="ChEBI" id="CHEBI:30616"/>
    </ligand>
</feature>
<protein>
    <recommendedName>
        <fullName evidence="18">Receptor-like serine/threonine-protein kinase</fullName>
        <ecNumber evidence="18">2.7.11.1</ecNumber>
    </recommendedName>
</protein>
<dbReference type="GO" id="GO:0030246">
    <property type="term" value="F:carbohydrate binding"/>
    <property type="evidence" value="ECO:0007669"/>
    <property type="project" value="UniProtKB-KW"/>
</dbReference>
<keyword evidence="3" id="KW-0245">EGF-like domain</keyword>
<dbReference type="FunFam" id="2.90.10.10:FF:000026">
    <property type="entry name" value="Serine/threonine-protein kinase"/>
    <property type="match status" value="1"/>
</dbReference>
<dbReference type="CDD" id="cd00028">
    <property type="entry name" value="B_lectin"/>
    <property type="match status" value="1"/>
</dbReference>
<keyword evidence="8 18" id="KW-0547">Nucleotide-binding</keyword>
<keyword evidence="13" id="KW-1015">Disulfide bond</keyword>
<dbReference type="PROSITE" id="PS50948">
    <property type="entry name" value="PAN"/>
    <property type="match status" value="1"/>
</dbReference>
<dbReference type="PIRSF" id="PIRSF000641">
    <property type="entry name" value="SRK"/>
    <property type="match status" value="1"/>
</dbReference>
<evidence type="ECO:0000256" key="6">
    <source>
        <dbReference type="ARBA" id="ARBA00022729"/>
    </source>
</evidence>
<evidence type="ECO:0000256" key="2">
    <source>
        <dbReference type="ARBA" id="ARBA00022527"/>
    </source>
</evidence>
<dbReference type="Gene3D" id="1.10.510.10">
    <property type="entry name" value="Transferase(Phosphotransferase) domain 1"/>
    <property type="match status" value="1"/>
</dbReference>
<evidence type="ECO:0000256" key="20">
    <source>
        <dbReference type="SAM" id="Phobius"/>
    </source>
</evidence>
<dbReference type="PROSITE" id="PS00107">
    <property type="entry name" value="PROTEIN_KINASE_ATP"/>
    <property type="match status" value="1"/>
</dbReference>
<evidence type="ECO:0000256" key="18">
    <source>
        <dbReference type="PIRNR" id="PIRNR000641"/>
    </source>
</evidence>
<comment type="similarity">
    <text evidence="18">Belongs to the protein kinase superfamily. Ser/Thr protein kinase family.</text>
</comment>
<evidence type="ECO:0000256" key="16">
    <source>
        <dbReference type="ARBA" id="ARBA00047899"/>
    </source>
</evidence>
<dbReference type="InterPro" id="IPR000858">
    <property type="entry name" value="S_locus_glycoprot_dom"/>
</dbReference>
<dbReference type="PROSITE" id="PS50927">
    <property type="entry name" value="BULB_LECTIN"/>
    <property type="match status" value="2"/>
</dbReference>
<dbReference type="Gramene" id="CDP04763">
    <property type="protein sequence ID" value="CDP04763"/>
    <property type="gene ID" value="GSCOC_T00018858001"/>
</dbReference>
<evidence type="ECO:0000256" key="1">
    <source>
        <dbReference type="ARBA" id="ARBA00004479"/>
    </source>
</evidence>
<evidence type="ECO:0000256" key="11">
    <source>
        <dbReference type="ARBA" id="ARBA00022989"/>
    </source>
</evidence>
<dbReference type="InterPro" id="IPR011009">
    <property type="entry name" value="Kinase-like_dom_sf"/>
</dbReference>
<dbReference type="InterPro" id="IPR003609">
    <property type="entry name" value="Pan_app"/>
</dbReference>
<keyword evidence="12 20" id="KW-0472">Membrane</keyword>
<dbReference type="InterPro" id="IPR051343">
    <property type="entry name" value="G-type_lectin_kinases/EP1-like"/>
</dbReference>
<reference evidence="26" key="1">
    <citation type="journal article" date="2014" name="Science">
        <title>The coffee genome provides insight into the convergent evolution of caffeine biosynthesis.</title>
        <authorList>
            <person name="Denoeud F."/>
            <person name="Carretero-Paulet L."/>
            <person name="Dereeper A."/>
            <person name="Droc G."/>
            <person name="Guyot R."/>
            <person name="Pietrella M."/>
            <person name="Zheng C."/>
            <person name="Alberti A."/>
            <person name="Anthony F."/>
            <person name="Aprea G."/>
            <person name="Aury J.M."/>
            <person name="Bento P."/>
            <person name="Bernard M."/>
            <person name="Bocs S."/>
            <person name="Campa C."/>
            <person name="Cenci A."/>
            <person name="Combes M.C."/>
            <person name="Crouzillat D."/>
            <person name="Da Silva C."/>
            <person name="Daddiego L."/>
            <person name="De Bellis F."/>
            <person name="Dussert S."/>
            <person name="Garsmeur O."/>
            <person name="Gayraud T."/>
            <person name="Guignon V."/>
            <person name="Jahn K."/>
            <person name="Jamilloux V."/>
            <person name="Joet T."/>
            <person name="Labadie K."/>
            <person name="Lan T."/>
            <person name="Leclercq J."/>
            <person name="Lepelley M."/>
            <person name="Leroy T."/>
            <person name="Li L.T."/>
            <person name="Librado P."/>
            <person name="Lopez L."/>
            <person name="Munoz A."/>
            <person name="Noel B."/>
            <person name="Pallavicini A."/>
            <person name="Perrotta G."/>
            <person name="Poncet V."/>
            <person name="Pot D."/>
            <person name="Priyono X."/>
            <person name="Rigoreau M."/>
            <person name="Rouard M."/>
            <person name="Rozas J."/>
            <person name="Tranchant-Dubreuil C."/>
            <person name="VanBuren R."/>
            <person name="Zhang Q."/>
            <person name="Andrade A.C."/>
            <person name="Argout X."/>
            <person name="Bertrand B."/>
            <person name="de Kochko A."/>
            <person name="Graziosi G."/>
            <person name="Henry R.J."/>
            <person name="Jayarama X."/>
            <person name="Ming R."/>
            <person name="Nagai C."/>
            <person name="Rounsley S."/>
            <person name="Sankoff D."/>
            <person name="Giuliano G."/>
            <person name="Albert V.A."/>
            <person name="Wincker P."/>
            <person name="Lashermes P."/>
        </authorList>
    </citation>
    <scope>NUCLEOTIDE SEQUENCE [LARGE SCALE GENOMIC DNA]</scope>
    <source>
        <strain evidence="26">cv. DH200-94</strain>
    </source>
</reference>
<feature type="signal peptide" evidence="21">
    <location>
        <begin position="1"/>
        <end position="19"/>
    </location>
</feature>
<organism evidence="25 26">
    <name type="scientific">Coffea canephora</name>
    <name type="common">Robusta coffee</name>
    <dbReference type="NCBI Taxonomy" id="49390"/>
    <lineage>
        <taxon>Eukaryota</taxon>
        <taxon>Viridiplantae</taxon>
        <taxon>Streptophyta</taxon>
        <taxon>Embryophyta</taxon>
        <taxon>Tracheophyta</taxon>
        <taxon>Spermatophyta</taxon>
        <taxon>Magnoliopsida</taxon>
        <taxon>eudicotyledons</taxon>
        <taxon>Gunneridae</taxon>
        <taxon>Pentapetalae</taxon>
        <taxon>asterids</taxon>
        <taxon>lamiids</taxon>
        <taxon>Gentianales</taxon>
        <taxon>Rubiaceae</taxon>
        <taxon>Ixoroideae</taxon>
        <taxon>Gardenieae complex</taxon>
        <taxon>Bertiereae - Coffeeae clade</taxon>
        <taxon>Coffeeae</taxon>
        <taxon>Coffea</taxon>
    </lineage>
</organism>
<dbReference type="Pfam" id="PF00069">
    <property type="entry name" value="Pkinase"/>
    <property type="match status" value="1"/>
</dbReference>
<evidence type="ECO:0000256" key="15">
    <source>
        <dbReference type="ARBA" id="ARBA00023180"/>
    </source>
</evidence>